<evidence type="ECO:0000256" key="10">
    <source>
        <dbReference type="ARBA" id="ARBA00041080"/>
    </source>
</evidence>
<evidence type="ECO:0000256" key="9">
    <source>
        <dbReference type="ARBA" id="ARBA00038319"/>
    </source>
</evidence>
<comment type="similarity">
    <text evidence="9">Belongs to the flagellar radial spoke RSP9 family.</text>
</comment>
<keyword evidence="12" id="KW-1185">Reference proteome</keyword>
<proteinExistence type="inferred from homology"/>
<dbReference type="STRING" id="75743.A0A401NGM5"/>
<evidence type="ECO:0000256" key="7">
    <source>
        <dbReference type="ARBA" id="ARBA00023273"/>
    </source>
</evidence>
<keyword evidence="3" id="KW-0970">Cilium biogenesis/degradation</keyword>
<reference evidence="11 12" key="1">
    <citation type="journal article" date="2018" name="Nat. Ecol. Evol.">
        <title>Shark genomes provide insights into elasmobranch evolution and the origin of vertebrates.</title>
        <authorList>
            <person name="Hara Y"/>
            <person name="Yamaguchi K"/>
            <person name="Onimaru K"/>
            <person name="Kadota M"/>
            <person name="Koyanagi M"/>
            <person name="Keeley SD"/>
            <person name="Tatsumi K"/>
            <person name="Tanaka K"/>
            <person name="Motone F"/>
            <person name="Kageyama Y"/>
            <person name="Nozu R"/>
            <person name="Adachi N"/>
            <person name="Nishimura O"/>
            <person name="Nakagawa R"/>
            <person name="Tanegashima C"/>
            <person name="Kiyatake I"/>
            <person name="Matsumoto R"/>
            <person name="Murakumo K"/>
            <person name="Nishida K"/>
            <person name="Terakita A"/>
            <person name="Kuratani S"/>
            <person name="Sato K"/>
            <person name="Hyodo S Kuraku.S."/>
        </authorList>
    </citation>
    <scope>NUCLEOTIDE SEQUENCE [LARGE SCALE GENOMIC DNA]</scope>
</reference>
<dbReference type="Proteomes" id="UP000288216">
    <property type="component" value="Unassembled WGS sequence"/>
</dbReference>
<dbReference type="InterPro" id="IPR006802">
    <property type="entry name" value="Radial_spoke"/>
</dbReference>
<comment type="subcellular location">
    <subcellularLocation>
        <location evidence="8">Cell projection</location>
        <location evidence="8">Kinocilium</location>
    </subcellularLocation>
    <subcellularLocation>
        <location evidence="1">Cytoplasm</location>
        <location evidence="1">Cytoskeleton</location>
        <location evidence="1">Flagellum axoneme</location>
    </subcellularLocation>
</comment>
<evidence type="ECO:0000313" key="12">
    <source>
        <dbReference type="Proteomes" id="UP000288216"/>
    </source>
</evidence>
<evidence type="ECO:0000256" key="8">
    <source>
        <dbReference type="ARBA" id="ARBA00037822"/>
    </source>
</evidence>
<keyword evidence="6" id="KW-0206">Cytoskeleton</keyword>
<keyword evidence="5" id="KW-0969">Cilium</keyword>
<evidence type="ECO:0000256" key="1">
    <source>
        <dbReference type="ARBA" id="ARBA00004611"/>
    </source>
</evidence>
<evidence type="ECO:0000256" key="3">
    <source>
        <dbReference type="ARBA" id="ARBA00022794"/>
    </source>
</evidence>
<dbReference type="GO" id="GO:0060091">
    <property type="term" value="C:kinocilium"/>
    <property type="evidence" value="ECO:0007669"/>
    <property type="project" value="UniProtKB-SubCell"/>
</dbReference>
<protein>
    <recommendedName>
        <fullName evidence="10">Radial spoke head protein 9 homolog</fullName>
    </recommendedName>
</protein>
<accession>A0A401NGM5</accession>
<dbReference type="PANTHER" id="PTHR22069">
    <property type="entry name" value="MITOCHONDRIAL RIBOSOMAL PROTEIN S18"/>
    <property type="match status" value="1"/>
</dbReference>
<evidence type="ECO:0000256" key="4">
    <source>
        <dbReference type="ARBA" id="ARBA00022846"/>
    </source>
</evidence>
<keyword evidence="7" id="KW-0966">Cell projection</keyword>
<dbReference type="PANTHER" id="PTHR22069:SF0">
    <property type="entry name" value="RADIAL SPOKE HEAD PROTEIN 9 HOMOLOG"/>
    <property type="match status" value="1"/>
</dbReference>
<dbReference type="OMA" id="TFYHVPN"/>
<dbReference type="AlphaFoldDB" id="A0A401NGM5"/>
<dbReference type="OrthoDB" id="10258956at2759"/>
<dbReference type="GO" id="GO:0035082">
    <property type="term" value="P:axoneme assembly"/>
    <property type="evidence" value="ECO:0007669"/>
    <property type="project" value="InterPro"/>
</dbReference>
<keyword evidence="2" id="KW-0963">Cytoplasm</keyword>
<keyword evidence="4" id="KW-0282">Flagellum</keyword>
<dbReference type="GO" id="GO:0060294">
    <property type="term" value="P:cilium movement involved in cell motility"/>
    <property type="evidence" value="ECO:0007669"/>
    <property type="project" value="InterPro"/>
</dbReference>
<evidence type="ECO:0000256" key="2">
    <source>
        <dbReference type="ARBA" id="ARBA00022490"/>
    </source>
</evidence>
<evidence type="ECO:0000313" key="11">
    <source>
        <dbReference type="EMBL" id="GCB60078.1"/>
    </source>
</evidence>
<sequence>QRAGRGQTGAGSMQADYLNQYMEHVGSNGLMLSPEQRAALQISLEIAKKNYKFNQIYFWGKIIGLNADYFVVQGVETDELKGRKSLYSLNCMDWKLLPPATDEMIERSMHVKGRFLGDPSREYDPITVKTGEEEADLELRVKEEERLTATIEQINREAAIIPRGAFVKTPLEQIHKNRSFEGLSVTEAGKLQSYLHFTMPLKLKLKSMLSQANLEESIDFLSSLEDDDLKVFWSLQYEKGSKLVILRSLLWIGFTFFHVPETSQHGHIYLGMGERNIDFPFMI</sequence>
<dbReference type="GO" id="GO:0001534">
    <property type="term" value="C:radial spoke"/>
    <property type="evidence" value="ECO:0007669"/>
    <property type="project" value="InterPro"/>
</dbReference>
<organism evidence="11 12">
    <name type="scientific">Scyliorhinus torazame</name>
    <name type="common">Cloudy catshark</name>
    <name type="synonym">Catulus torazame</name>
    <dbReference type="NCBI Taxonomy" id="75743"/>
    <lineage>
        <taxon>Eukaryota</taxon>
        <taxon>Metazoa</taxon>
        <taxon>Chordata</taxon>
        <taxon>Craniata</taxon>
        <taxon>Vertebrata</taxon>
        <taxon>Chondrichthyes</taxon>
        <taxon>Elasmobranchii</taxon>
        <taxon>Galeomorphii</taxon>
        <taxon>Galeoidea</taxon>
        <taxon>Carcharhiniformes</taxon>
        <taxon>Scyliorhinidae</taxon>
        <taxon>Scyliorhinus</taxon>
    </lineage>
</organism>
<feature type="non-terminal residue" evidence="11">
    <location>
        <position position="1"/>
    </location>
</feature>
<dbReference type="InterPro" id="IPR055316">
    <property type="entry name" value="RSP9"/>
</dbReference>
<dbReference type="GO" id="GO:0044458">
    <property type="term" value="P:motile cilium assembly"/>
    <property type="evidence" value="ECO:0007669"/>
    <property type="project" value="TreeGrafter"/>
</dbReference>
<comment type="caution">
    <text evidence="11">The sequence shown here is derived from an EMBL/GenBank/DDBJ whole genome shotgun (WGS) entry which is preliminary data.</text>
</comment>
<evidence type="ECO:0000256" key="6">
    <source>
        <dbReference type="ARBA" id="ARBA00023212"/>
    </source>
</evidence>
<name>A0A401NGM5_SCYTO</name>
<gene>
    <name evidence="11" type="ORF">scyTo_0014104</name>
</gene>
<dbReference type="EMBL" id="BFAA01007449">
    <property type="protein sequence ID" value="GCB60078.1"/>
    <property type="molecule type" value="Genomic_DNA"/>
</dbReference>
<dbReference type="Pfam" id="PF04712">
    <property type="entry name" value="Radial_spoke"/>
    <property type="match status" value="1"/>
</dbReference>
<evidence type="ECO:0000256" key="5">
    <source>
        <dbReference type="ARBA" id="ARBA00023069"/>
    </source>
</evidence>